<evidence type="ECO:0008006" key="3">
    <source>
        <dbReference type="Google" id="ProtNLM"/>
    </source>
</evidence>
<dbReference type="EMBL" id="QAOI01000010">
    <property type="protein sequence ID" value="PTQ77198.1"/>
    <property type="molecule type" value="Genomic_DNA"/>
</dbReference>
<comment type="caution">
    <text evidence="1">The sequence shown here is derived from an EMBL/GenBank/DDBJ whole genome shotgun (WGS) entry which is preliminary data.</text>
</comment>
<dbReference type="AlphaFoldDB" id="A0A2T5I0D5"/>
<name>A0A2T5I0D5_9PROT</name>
<protein>
    <recommendedName>
        <fullName evidence="3">pEK499-p136 HEPN domain-containing protein</fullName>
    </recommendedName>
</protein>
<reference evidence="1 2" key="1">
    <citation type="submission" date="2018-04" db="EMBL/GenBank/DDBJ databases">
        <title>Active sludge and wastewater microbial communities from Klosterneuburg, Austria.</title>
        <authorList>
            <person name="Wagner M."/>
        </authorList>
    </citation>
    <scope>NUCLEOTIDE SEQUENCE [LARGE SCALE GENOMIC DNA]</scope>
    <source>
        <strain evidence="1 2">Nm49</strain>
    </source>
</reference>
<organism evidence="1 2">
    <name type="scientific">Nitrosomonas oligotropha</name>
    <dbReference type="NCBI Taxonomy" id="42354"/>
    <lineage>
        <taxon>Bacteria</taxon>
        <taxon>Pseudomonadati</taxon>
        <taxon>Pseudomonadota</taxon>
        <taxon>Betaproteobacteria</taxon>
        <taxon>Nitrosomonadales</taxon>
        <taxon>Nitrosomonadaceae</taxon>
        <taxon>Nitrosomonas</taxon>
    </lineage>
</organism>
<feature type="non-terminal residue" evidence="1">
    <location>
        <position position="1"/>
    </location>
</feature>
<evidence type="ECO:0000313" key="1">
    <source>
        <dbReference type="EMBL" id="PTQ77198.1"/>
    </source>
</evidence>
<gene>
    <name evidence="1" type="ORF">C8R26_110118</name>
</gene>
<dbReference type="Proteomes" id="UP000244128">
    <property type="component" value="Unassembled WGS sequence"/>
</dbReference>
<accession>A0A2T5I0D5</accession>
<sequence length="131" mass="14802">KRSLYVCSSLQPLPGLVRHVGFGKLKNLANQEKYNEEVSEHDLGQIDEPLVYVRNALAHGRISANETNDTLRLIMFSRPKEKRVTVLFNEKMTEAWFVDQYQIVDAATKLVANAILVICSSVKISQTNETP</sequence>
<proteinExistence type="predicted"/>
<evidence type="ECO:0000313" key="2">
    <source>
        <dbReference type="Proteomes" id="UP000244128"/>
    </source>
</evidence>
<dbReference type="RefSeq" id="WP_219909277.1">
    <property type="nucleotide sequence ID" value="NZ_QAOI01000010.1"/>
</dbReference>